<gene>
    <name evidence="1" type="ORF">J8F10_33640</name>
</gene>
<keyword evidence="2" id="KW-1185">Reference proteome</keyword>
<comment type="caution">
    <text evidence="1">The sequence shown here is derived from an EMBL/GenBank/DDBJ whole genome shotgun (WGS) entry which is preliminary data.</text>
</comment>
<reference evidence="1 2" key="1">
    <citation type="submission" date="2021-04" db="EMBL/GenBank/DDBJ databases">
        <authorList>
            <person name="Ivanova A."/>
        </authorList>
    </citation>
    <scope>NUCLEOTIDE SEQUENCE [LARGE SCALE GENOMIC DNA]</scope>
    <source>
        <strain evidence="1 2">G18</strain>
    </source>
</reference>
<dbReference type="Pfam" id="PF08811">
    <property type="entry name" value="DUF1800"/>
    <property type="match status" value="1"/>
</dbReference>
<sequence>MTREPMWDVSAASHLLSRTSFGGAPQQAERLAARPLKDAVSALIEEAQRAPAPQKPAWVKEPWVNTERVYPETTNEERMENHRKAGERQSRERNELRCWWIDHAIRTPAPLREVMTLFWHGHFTTEARRMSVAQPLYTQNAALRAHALGNFRDLLEAVTLDAAMMMYLNMEDSDAKKPNENFARELLELFTLGIGNYSETDIKEIARALTGWTLSAPPGSKTRPLVEGAPRAFCRDGLVPTFVKEKHDVGEKTVLGKVGRFGAKEVLDIVAAHPATAKFVAGKLVAFFGAADPKNELRDRVSEAFIASKGSIASALAVLLTAPEFFAKESRGTLIKSPVHLLVGTCRLLELDVTTTPSLAQATAAMGQELFNPPNVKGWPGGRDWISSGTLAVRYHLPEALFDGTEPSGFEPLATDRFFALPADETARRDLIKRIQAADQMRKAERRKDGFKVTFVPEKAVGGKVPEKAEALVDVLLARLLAVPSRSDTKAALVDAVNQVEPAERVKLACRLILMTPEYQLA</sequence>
<name>A0ABS5C2H7_9BACT</name>
<dbReference type="Proteomes" id="UP000676565">
    <property type="component" value="Unassembled WGS sequence"/>
</dbReference>
<accession>A0ABS5C2H7</accession>
<dbReference type="RefSeq" id="WP_210661315.1">
    <property type="nucleotide sequence ID" value="NZ_JAGKQQ010000001.1"/>
</dbReference>
<dbReference type="InterPro" id="IPR014917">
    <property type="entry name" value="DUF1800"/>
</dbReference>
<evidence type="ECO:0000313" key="1">
    <source>
        <dbReference type="EMBL" id="MBP3960197.1"/>
    </source>
</evidence>
<protein>
    <submittedName>
        <fullName evidence="1">DUF1800 domain-containing protein</fullName>
    </submittedName>
</protein>
<organism evidence="1 2">
    <name type="scientific">Gemmata palustris</name>
    <dbReference type="NCBI Taxonomy" id="2822762"/>
    <lineage>
        <taxon>Bacteria</taxon>
        <taxon>Pseudomonadati</taxon>
        <taxon>Planctomycetota</taxon>
        <taxon>Planctomycetia</taxon>
        <taxon>Gemmatales</taxon>
        <taxon>Gemmataceae</taxon>
        <taxon>Gemmata</taxon>
    </lineage>
</organism>
<proteinExistence type="predicted"/>
<evidence type="ECO:0000313" key="2">
    <source>
        <dbReference type="Proteomes" id="UP000676565"/>
    </source>
</evidence>
<dbReference type="EMBL" id="JAGKQQ010000001">
    <property type="protein sequence ID" value="MBP3960197.1"/>
    <property type="molecule type" value="Genomic_DNA"/>
</dbReference>